<evidence type="ECO:0000313" key="2">
    <source>
        <dbReference type="Proteomes" id="UP001152562"/>
    </source>
</evidence>
<reference evidence="1" key="1">
    <citation type="submission" date="2022-05" db="EMBL/GenBank/DDBJ databases">
        <authorList>
            <person name="Okamura Y."/>
        </authorList>
    </citation>
    <scope>NUCLEOTIDE SEQUENCE</scope>
</reference>
<organism evidence="1 2">
    <name type="scientific">Pieris brassicae</name>
    <name type="common">White butterfly</name>
    <name type="synonym">Large white butterfly</name>
    <dbReference type="NCBI Taxonomy" id="7116"/>
    <lineage>
        <taxon>Eukaryota</taxon>
        <taxon>Metazoa</taxon>
        <taxon>Ecdysozoa</taxon>
        <taxon>Arthropoda</taxon>
        <taxon>Hexapoda</taxon>
        <taxon>Insecta</taxon>
        <taxon>Pterygota</taxon>
        <taxon>Neoptera</taxon>
        <taxon>Endopterygota</taxon>
        <taxon>Lepidoptera</taxon>
        <taxon>Glossata</taxon>
        <taxon>Ditrysia</taxon>
        <taxon>Papilionoidea</taxon>
        <taxon>Pieridae</taxon>
        <taxon>Pierinae</taxon>
        <taxon>Pieris</taxon>
    </lineage>
</organism>
<sequence length="145" mass="16136">MRNTLTPVRGNALLLTREVSPGMIRGSLPIQGRPVCKCSPALKRGYATDLCNQLQRYVGDLPNENNRFSLMECGPLATRFSDTGWATRVIYYVGTAFHSESLVDLRRLDIGGSKYFWAKTPEIASQIRSSDKDMSTLSTNICVTE</sequence>
<name>A0A9P0XJ79_PIEBR</name>
<dbReference type="Proteomes" id="UP001152562">
    <property type="component" value="Unassembled WGS sequence"/>
</dbReference>
<gene>
    <name evidence="1" type="ORF">PIBRA_LOCUS12870</name>
</gene>
<evidence type="ECO:0000313" key="1">
    <source>
        <dbReference type="EMBL" id="CAH4037151.1"/>
    </source>
</evidence>
<protein>
    <submittedName>
        <fullName evidence="1">Uncharacterized protein</fullName>
    </submittedName>
</protein>
<dbReference type="EMBL" id="CALOZG010000085">
    <property type="protein sequence ID" value="CAH4037151.1"/>
    <property type="molecule type" value="Genomic_DNA"/>
</dbReference>
<comment type="caution">
    <text evidence="1">The sequence shown here is derived from an EMBL/GenBank/DDBJ whole genome shotgun (WGS) entry which is preliminary data.</text>
</comment>
<proteinExistence type="predicted"/>
<keyword evidence="2" id="KW-1185">Reference proteome</keyword>
<accession>A0A9P0XJ79</accession>
<dbReference type="AlphaFoldDB" id="A0A9P0XJ79"/>